<feature type="transmembrane region" description="Helical" evidence="6">
    <location>
        <begin position="26"/>
        <end position="44"/>
    </location>
</feature>
<keyword evidence="8" id="KW-1185">Reference proteome</keyword>
<evidence type="ECO:0000256" key="1">
    <source>
        <dbReference type="ARBA" id="ARBA00004370"/>
    </source>
</evidence>
<evidence type="ECO:0000313" key="7">
    <source>
        <dbReference type="EMBL" id="KAF9456862.1"/>
    </source>
</evidence>
<evidence type="ECO:0000256" key="4">
    <source>
        <dbReference type="ARBA" id="ARBA00022989"/>
    </source>
</evidence>
<dbReference type="OrthoDB" id="2802411at2759"/>
<dbReference type="AlphaFoldDB" id="A0A9P6C983"/>
<comment type="subcellular location">
    <subcellularLocation>
        <location evidence="1">Membrane</location>
    </subcellularLocation>
</comment>
<evidence type="ECO:0000256" key="5">
    <source>
        <dbReference type="ARBA" id="ARBA00023136"/>
    </source>
</evidence>
<sequence length="86" mass="9572">MQAVWPREGTLHPLPTITTMVRSSDVALILVAIVFPPAAVGFMTGWSMDLLINVCCIAILGDLVGRMHAFWNIYKRMKAEEKQGNE</sequence>
<accession>A0A9P6C983</accession>
<keyword evidence="4 6" id="KW-1133">Transmembrane helix</keyword>
<comment type="caution">
    <text evidence="7">The sequence shown here is derived from an EMBL/GenBank/DDBJ whole genome shotgun (WGS) entry which is preliminary data.</text>
</comment>
<reference evidence="7" key="1">
    <citation type="submission" date="2020-11" db="EMBL/GenBank/DDBJ databases">
        <authorList>
            <consortium name="DOE Joint Genome Institute"/>
            <person name="Ahrendt S."/>
            <person name="Riley R."/>
            <person name="Andreopoulos W."/>
            <person name="Labutti K."/>
            <person name="Pangilinan J."/>
            <person name="Ruiz-Duenas F.J."/>
            <person name="Barrasa J.M."/>
            <person name="Sanchez-Garcia M."/>
            <person name="Camarero S."/>
            <person name="Miyauchi S."/>
            <person name="Serrano A."/>
            <person name="Linde D."/>
            <person name="Babiker R."/>
            <person name="Drula E."/>
            <person name="Ayuso-Fernandez I."/>
            <person name="Pacheco R."/>
            <person name="Padilla G."/>
            <person name="Ferreira P."/>
            <person name="Barriuso J."/>
            <person name="Kellner H."/>
            <person name="Castanera R."/>
            <person name="Alfaro M."/>
            <person name="Ramirez L."/>
            <person name="Pisabarro A.G."/>
            <person name="Kuo A."/>
            <person name="Tritt A."/>
            <person name="Lipzen A."/>
            <person name="He G."/>
            <person name="Yan M."/>
            <person name="Ng V."/>
            <person name="Cullen D."/>
            <person name="Martin F."/>
            <person name="Rosso M.-N."/>
            <person name="Henrissat B."/>
            <person name="Hibbett D."/>
            <person name="Martinez A.T."/>
            <person name="Grigoriev I.V."/>
        </authorList>
    </citation>
    <scope>NUCLEOTIDE SEQUENCE</scope>
    <source>
        <strain evidence="7">CBS 247.69</strain>
    </source>
</reference>
<name>A0A9P6C983_9AGAR</name>
<dbReference type="InterPro" id="IPR000612">
    <property type="entry name" value="PMP3"/>
</dbReference>
<evidence type="ECO:0000313" key="8">
    <source>
        <dbReference type="Proteomes" id="UP000807353"/>
    </source>
</evidence>
<keyword evidence="5 6" id="KW-0472">Membrane</keyword>
<dbReference type="EMBL" id="MU150399">
    <property type="protein sequence ID" value="KAF9456862.1"/>
    <property type="molecule type" value="Genomic_DNA"/>
</dbReference>
<dbReference type="Proteomes" id="UP000807353">
    <property type="component" value="Unassembled WGS sequence"/>
</dbReference>
<evidence type="ECO:0000256" key="2">
    <source>
        <dbReference type="ARBA" id="ARBA00009530"/>
    </source>
</evidence>
<evidence type="ECO:0000256" key="6">
    <source>
        <dbReference type="SAM" id="Phobius"/>
    </source>
</evidence>
<dbReference type="PROSITE" id="PS01309">
    <property type="entry name" value="UPF0057"/>
    <property type="match status" value="1"/>
</dbReference>
<proteinExistence type="inferred from homology"/>
<comment type="similarity">
    <text evidence="2">Belongs to the UPF0057 (PMP3) family.</text>
</comment>
<gene>
    <name evidence="7" type="ORF">BDZ94DRAFT_1274569</name>
</gene>
<protein>
    <submittedName>
        <fullName evidence="7">Uncharacterized protein</fullName>
    </submittedName>
</protein>
<dbReference type="GO" id="GO:0016020">
    <property type="term" value="C:membrane"/>
    <property type="evidence" value="ECO:0007669"/>
    <property type="project" value="UniProtKB-SubCell"/>
</dbReference>
<feature type="transmembrane region" description="Helical" evidence="6">
    <location>
        <begin position="50"/>
        <end position="74"/>
    </location>
</feature>
<organism evidence="7 8">
    <name type="scientific">Collybia nuda</name>
    <dbReference type="NCBI Taxonomy" id="64659"/>
    <lineage>
        <taxon>Eukaryota</taxon>
        <taxon>Fungi</taxon>
        <taxon>Dikarya</taxon>
        <taxon>Basidiomycota</taxon>
        <taxon>Agaricomycotina</taxon>
        <taxon>Agaricomycetes</taxon>
        <taxon>Agaricomycetidae</taxon>
        <taxon>Agaricales</taxon>
        <taxon>Tricholomatineae</taxon>
        <taxon>Clitocybaceae</taxon>
        <taxon>Collybia</taxon>
    </lineage>
</organism>
<evidence type="ECO:0000256" key="3">
    <source>
        <dbReference type="ARBA" id="ARBA00022692"/>
    </source>
</evidence>
<keyword evidence="3 6" id="KW-0812">Transmembrane</keyword>
<feature type="non-terminal residue" evidence="7">
    <location>
        <position position="1"/>
    </location>
</feature>
<dbReference type="Pfam" id="PF01679">
    <property type="entry name" value="Pmp3"/>
    <property type="match status" value="1"/>
</dbReference>